<name>A3VGB5_9RHOB</name>
<dbReference type="PANTHER" id="PTHR48075">
    <property type="entry name" value="3-HYDROXYACYL-COA DEHYDROGENASE FAMILY PROTEIN"/>
    <property type="match status" value="1"/>
</dbReference>
<gene>
    <name evidence="6" type="ORF">RB2654_07264</name>
</gene>
<dbReference type="Gene3D" id="3.40.50.720">
    <property type="entry name" value="NAD(P)-binding Rossmann-like Domain"/>
    <property type="match status" value="1"/>
</dbReference>
<dbReference type="AlphaFoldDB" id="A3VGB5"/>
<dbReference type="eggNOG" id="COG1250">
    <property type="taxonomic scope" value="Bacteria"/>
</dbReference>
<dbReference type="Pfam" id="PF02737">
    <property type="entry name" value="3HCDH_N"/>
    <property type="match status" value="1"/>
</dbReference>
<organism evidence="6 7">
    <name type="scientific">Maritimibacter alkaliphilus HTCC2654</name>
    <dbReference type="NCBI Taxonomy" id="314271"/>
    <lineage>
        <taxon>Bacteria</taxon>
        <taxon>Pseudomonadati</taxon>
        <taxon>Pseudomonadota</taxon>
        <taxon>Alphaproteobacteria</taxon>
        <taxon>Rhodobacterales</taxon>
        <taxon>Roseobacteraceae</taxon>
        <taxon>Maritimibacter</taxon>
    </lineage>
</organism>
<comment type="similarity">
    <text evidence="1">Belongs to the 3-hydroxyacyl-CoA dehydrogenase family.</text>
</comment>
<dbReference type="GO" id="GO:0008691">
    <property type="term" value="F:3-hydroxybutyryl-CoA dehydrogenase activity"/>
    <property type="evidence" value="ECO:0007669"/>
    <property type="project" value="UniProtKB-EC"/>
</dbReference>
<evidence type="ECO:0000256" key="1">
    <source>
        <dbReference type="ARBA" id="ARBA00009463"/>
    </source>
</evidence>
<dbReference type="SUPFAM" id="SSF48179">
    <property type="entry name" value="6-phosphogluconate dehydrogenase C-terminal domain-like"/>
    <property type="match status" value="1"/>
</dbReference>
<keyword evidence="7" id="KW-1185">Reference proteome</keyword>
<proteinExistence type="inferred from homology"/>
<dbReference type="GO" id="GO:0070403">
    <property type="term" value="F:NAD+ binding"/>
    <property type="evidence" value="ECO:0007669"/>
    <property type="project" value="InterPro"/>
</dbReference>
<dbReference type="RefSeq" id="WP_008330116.1">
    <property type="nucleotide sequence ID" value="NZ_CH902578.1"/>
</dbReference>
<dbReference type="Proteomes" id="UP000002931">
    <property type="component" value="Unassembled WGS sequence"/>
</dbReference>
<dbReference type="InterPro" id="IPR008927">
    <property type="entry name" value="6-PGluconate_DH-like_C_sf"/>
</dbReference>
<dbReference type="Pfam" id="PF00725">
    <property type="entry name" value="3HCDH"/>
    <property type="match status" value="1"/>
</dbReference>
<feature type="domain" description="3-hydroxyacyl-CoA dehydrogenase NAD binding" evidence="5">
    <location>
        <begin position="4"/>
        <end position="182"/>
    </location>
</feature>
<evidence type="ECO:0000313" key="7">
    <source>
        <dbReference type="Proteomes" id="UP000002931"/>
    </source>
</evidence>
<dbReference type="HOGENOM" id="CLU_009834_0_1_5"/>
<feature type="domain" description="3-hydroxyacyl-CoA dehydrogenase C-terminal" evidence="4">
    <location>
        <begin position="186"/>
        <end position="244"/>
    </location>
</feature>
<sequence>MARVVCIGVGTVGCGWATVFARAGHEVVLYDADADAIAARALPRIEATLEQLGREMPTGETPADIRARIRVAGSLEEALSGAEVVQESVREDLAIKRALFDEIGAAAPDDCLLLSSTSALPGSQFLSDIPHPERALVGHPVNPPSHIPLVELCATPLTAPETVERARRFYTEAGMEPITVNKEIDGFILNRLQYTLVAEAMHLVGEGYCSAADIDRVMTSGLALRWASIGPFMTAHLNAHEGFAGFVGQLEGMMKKMGADARTDYDWGPDLVAKINDEMTRRQPVGAIPDAQSWRDRRILATRRLQSGDTAPGAKGDGTAPDRG</sequence>
<dbReference type="InterPro" id="IPR006176">
    <property type="entry name" value="3-OHacyl-CoA_DH_NAD-bd"/>
</dbReference>
<dbReference type="EC" id="1.1.1.157" evidence="6"/>
<dbReference type="GO" id="GO:0050104">
    <property type="term" value="F:L-gulonate 3-dehydrogenase activity"/>
    <property type="evidence" value="ECO:0007669"/>
    <property type="project" value="TreeGrafter"/>
</dbReference>
<evidence type="ECO:0000313" key="6">
    <source>
        <dbReference type="EMBL" id="EAQ12891.1"/>
    </source>
</evidence>
<keyword evidence="2 6" id="KW-0560">Oxidoreductase</keyword>
<feature type="region of interest" description="Disordered" evidence="3">
    <location>
        <begin position="302"/>
        <end position="324"/>
    </location>
</feature>
<dbReference type="InterPro" id="IPR006108">
    <property type="entry name" value="3HC_DH_C"/>
</dbReference>
<dbReference type="STRING" id="314271.RB2654_07264"/>
<dbReference type="InterPro" id="IPR036291">
    <property type="entry name" value="NAD(P)-bd_dom_sf"/>
</dbReference>
<dbReference type="Gene3D" id="1.10.1040.10">
    <property type="entry name" value="N-(1-d-carboxylethyl)-l-norvaline Dehydrogenase, domain 2"/>
    <property type="match status" value="1"/>
</dbReference>
<evidence type="ECO:0000259" key="5">
    <source>
        <dbReference type="Pfam" id="PF02737"/>
    </source>
</evidence>
<comment type="caution">
    <text evidence="6">The sequence shown here is derived from an EMBL/GenBank/DDBJ whole genome shotgun (WGS) entry which is preliminary data.</text>
</comment>
<dbReference type="InterPro" id="IPR013328">
    <property type="entry name" value="6PGD_dom2"/>
</dbReference>
<evidence type="ECO:0000256" key="2">
    <source>
        <dbReference type="ARBA" id="ARBA00023002"/>
    </source>
</evidence>
<dbReference type="SUPFAM" id="SSF51735">
    <property type="entry name" value="NAD(P)-binding Rossmann-fold domains"/>
    <property type="match status" value="1"/>
</dbReference>
<accession>A3VGB5</accession>
<reference evidence="6 7" key="1">
    <citation type="journal article" date="2010" name="J. Bacteriol.">
        <title>Genome sequences of Pelagibaca bermudensis HTCC2601T and Maritimibacter alkaliphilus HTCC2654T, the type strains of two marine Roseobacter genera.</title>
        <authorList>
            <person name="Thrash J.C."/>
            <person name="Cho J.C."/>
            <person name="Ferriera S."/>
            <person name="Johnson J."/>
            <person name="Vergin K.L."/>
            <person name="Giovannoni S.J."/>
        </authorList>
    </citation>
    <scope>NUCLEOTIDE SEQUENCE [LARGE SCALE GENOMIC DNA]</scope>
    <source>
        <strain evidence="6 7">HTCC2654</strain>
    </source>
</reference>
<evidence type="ECO:0000256" key="3">
    <source>
        <dbReference type="SAM" id="MobiDB-lite"/>
    </source>
</evidence>
<dbReference type="GO" id="GO:0006631">
    <property type="term" value="P:fatty acid metabolic process"/>
    <property type="evidence" value="ECO:0007669"/>
    <property type="project" value="InterPro"/>
</dbReference>
<dbReference type="PANTHER" id="PTHR48075:SF1">
    <property type="entry name" value="LAMBDA-CRYSTALLIN HOMOLOG"/>
    <property type="match status" value="1"/>
</dbReference>
<dbReference type="EMBL" id="AAMT01000007">
    <property type="protein sequence ID" value="EAQ12891.1"/>
    <property type="molecule type" value="Genomic_DNA"/>
</dbReference>
<protein>
    <submittedName>
        <fullName evidence="6">3-hydroxybutyryl-CoA dehydrogenase</fullName>
        <ecNumber evidence="6">1.1.1.157</ecNumber>
    </submittedName>
</protein>
<evidence type="ECO:0000259" key="4">
    <source>
        <dbReference type="Pfam" id="PF00725"/>
    </source>
</evidence>